<dbReference type="InterPro" id="IPR004302">
    <property type="entry name" value="Cellulose/chitin-bd_N"/>
</dbReference>
<protein>
    <recommendedName>
        <fullName evidence="8">Chitin-binding type-4 domain-containing protein</fullName>
    </recommendedName>
</protein>
<name>A0A0W0F468_MONRR</name>
<comment type="cofactor">
    <cofactor evidence="1">
        <name>Cu(2+)</name>
        <dbReference type="ChEBI" id="CHEBI:29036"/>
    </cofactor>
</comment>
<evidence type="ECO:0000256" key="1">
    <source>
        <dbReference type="ARBA" id="ARBA00001973"/>
    </source>
</evidence>
<evidence type="ECO:0000256" key="6">
    <source>
        <dbReference type="ARBA" id="ARBA00034311"/>
    </source>
</evidence>
<evidence type="ECO:0000313" key="10">
    <source>
        <dbReference type="Proteomes" id="UP000054988"/>
    </source>
</evidence>
<proteinExistence type="inferred from homology"/>
<dbReference type="AlphaFoldDB" id="A0A0W0F468"/>
<keyword evidence="7" id="KW-0732">Signal</keyword>
<organism evidence="9 10">
    <name type="scientific">Moniliophthora roreri</name>
    <name type="common">Frosty pod rot fungus</name>
    <name type="synonym">Monilia roreri</name>
    <dbReference type="NCBI Taxonomy" id="221103"/>
    <lineage>
        <taxon>Eukaryota</taxon>
        <taxon>Fungi</taxon>
        <taxon>Dikarya</taxon>
        <taxon>Basidiomycota</taxon>
        <taxon>Agaricomycotina</taxon>
        <taxon>Agaricomycetes</taxon>
        <taxon>Agaricomycetidae</taxon>
        <taxon>Agaricales</taxon>
        <taxon>Marasmiineae</taxon>
        <taxon>Marasmiaceae</taxon>
        <taxon>Moniliophthora</taxon>
    </lineage>
</organism>
<dbReference type="PANTHER" id="PTHR36575:SF2">
    <property type="entry name" value="CHITIN-BINDING TYPE-4 DOMAIN-CONTAINING PROTEIN-RELATED"/>
    <property type="match status" value="1"/>
</dbReference>
<comment type="similarity">
    <text evidence="6">Belongs to the polysaccharide monooxygenase AA13 family.</text>
</comment>
<dbReference type="InterPro" id="IPR052282">
    <property type="entry name" value="Starch-active_LPMO"/>
</dbReference>
<evidence type="ECO:0000256" key="7">
    <source>
        <dbReference type="SAM" id="SignalP"/>
    </source>
</evidence>
<keyword evidence="5" id="KW-0325">Glycoprotein</keyword>
<sequence>MRLISLLAVATPFIAVHATPAPRNMATVDYTISHIALINNSTQRFVHFLFSFVQLGHESDPITSWSQLANLDSGESRVFSTNWQDGTLLRFSINGVASTQSSGPLFQTSLASTCTATYLATAPYFAGVQFPLQQQRSRMFKLLAIILVALATHAAAHAVVTTPTPRQFGPAAQEACGAAVYKSLTSDLTGPIEFSVRKIDTTYNADACHIWFCRGAQYEDNVENTRVYEAGTVVPMKIDLVAHHTGYANVSVVDLAAQVPIARLFTWPVYANDSLGPSKWPKNETEFEVTIPDLGSKCTQAGACAIQWWWYATGGQTYESCIDFTQ</sequence>
<dbReference type="Proteomes" id="UP000054988">
    <property type="component" value="Unassembled WGS sequence"/>
</dbReference>
<feature type="domain" description="Chitin-binding type-4" evidence="8">
    <location>
        <begin position="157"/>
        <end position="324"/>
    </location>
</feature>
<dbReference type="eggNOG" id="ENOG502SPCD">
    <property type="taxonomic scope" value="Eukaryota"/>
</dbReference>
<evidence type="ECO:0000256" key="5">
    <source>
        <dbReference type="ARBA" id="ARBA00023180"/>
    </source>
</evidence>
<evidence type="ECO:0000256" key="2">
    <source>
        <dbReference type="ARBA" id="ARBA00022723"/>
    </source>
</evidence>
<reference evidence="9 10" key="1">
    <citation type="submission" date="2015-12" db="EMBL/GenBank/DDBJ databases">
        <title>Draft genome sequence of Moniliophthora roreri, the causal agent of frosty pod rot of cacao.</title>
        <authorList>
            <person name="Aime M.C."/>
            <person name="Diaz-Valderrama J.R."/>
            <person name="Kijpornyongpan T."/>
            <person name="Phillips-Mora W."/>
        </authorList>
    </citation>
    <scope>NUCLEOTIDE SEQUENCE [LARGE SCALE GENOMIC DNA]</scope>
    <source>
        <strain evidence="9 10">MCA 2952</strain>
    </source>
</reference>
<gene>
    <name evidence="9" type="ORF">WG66_16302</name>
</gene>
<dbReference type="Pfam" id="PF03067">
    <property type="entry name" value="LPMO_10"/>
    <property type="match status" value="1"/>
</dbReference>
<dbReference type="EMBL" id="LATX01002350">
    <property type="protein sequence ID" value="KTB31139.1"/>
    <property type="molecule type" value="Genomic_DNA"/>
</dbReference>
<feature type="chain" id="PRO_5006901443" description="Chitin-binding type-4 domain-containing protein" evidence="7">
    <location>
        <begin position="19"/>
        <end position="326"/>
    </location>
</feature>
<evidence type="ECO:0000313" key="9">
    <source>
        <dbReference type="EMBL" id="KTB31139.1"/>
    </source>
</evidence>
<keyword evidence="2" id="KW-0479">Metal-binding</keyword>
<keyword evidence="3" id="KW-0186">Copper</keyword>
<dbReference type="GO" id="GO:0046872">
    <property type="term" value="F:metal ion binding"/>
    <property type="evidence" value="ECO:0007669"/>
    <property type="project" value="UniProtKB-KW"/>
</dbReference>
<evidence type="ECO:0000256" key="3">
    <source>
        <dbReference type="ARBA" id="ARBA00023008"/>
    </source>
</evidence>
<keyword evidence="4" id="KW-1015">Disulfide bond</keyword>
<dbReference type="PANTHER" id="PTHR36575">
    <property type="entry name" value="BINDING PROTEIN, PUTATIVE (AFU_ORTHOLOGUE AFUA_1G14430)-RELATED"/>
    <property type="match status" value="1"/>
</dbReference>
<accession>A0A0W0F468</accession>
<evidence type="ECO:0000256" key="4">
    <source>
        <dbReference type="ARBA" id="ARBA00023157"/>
    </source>
</evidence>
<comment type="caution">
    <text evidence="9">The sequence shown here is derived from an EMBL/GenBank/DDBJ whole genome shotgun (WGS) entry which is preliminary data.</text>
</comment>
<feature type="signal peptide" evidence="7">
    <location>
        <begin position="1"/>
        <end position="18"/>
    </location>
</feature>
<evidence type="ECO:0000259" key="8">
    <source>
        <dbReference type="Pfam" id="PF03067"/>
    </source>
</evidence>